<dbReference type="EMBL" id="AB174106">
    <property type="protein sequence ID" value="BAE91168.1"/>
    <property type="molecule type" value="mRNA"/>
</dbReference>
<proteinExistence type="evidence at transcript level"/>
<protein>
    <submittedName>
        <fullName evidence="1">Macaca fascicularis brain cDNA clone: QmoA-12318, similar to human hypothetical gene supported by BC034803 (LOC401098), mRNA, RefSeq: XM_379231.1</fullName>
    </submittedName>
</protein>
<name>I7GJ71_MACFA</name>
<accession>I7GJ71</accession>
<organism evidence="1">
    <name type="scientific">Macaca fascicularis</name>
    <name type="common">Crab-eating macaque</name>
    <name type="synonym">Cynomolgus monkey</name>
    <dbReference type="NCBI Taxonomy" id="9541"/>
    <lineage>
        <taxon>Eukaryota</taxon>
        <taxon>Metazoa</taxon>
        <taxon>Chordata</taxon>
        <taxon>Craniata</taxon>
        <taxon>Vertebrata</taxon>
        <taxon>Euteleostomi</taxon>
        <taxon>Mammalia</taxon>
        <taxon>Eutheria</taxon>
        <taxon>Euarchontoglires</taxon>
        <taxon>Primates</taxon>
        <taxon>Haplorrhini</taxon>
        <taxon>Catarrhini</taxon>
        <taxon>Cercopithecidae</taxon>
        <taxon>Cercopithecinae</taxon>
        <taxon>Macaca</taxon>
    </lineage>
</organism>
<reference evidence="1" key="1">
    <citation type="journal article" date="2007" name="PLoS Biol.">
        <title>Rate of evolution in brain-expressed genes in humans and other primates.</title>
        <authorList>
            <person name="Wang H.-Y."/>
            <person name="Chien H.-C."/>
            <person name="Osada N."/>
            <person name="Hashimoto K."/>
            <person name="Sugano S."/>
            <person name="Gojobori T."/>
            <person name="Chou C.-K."/>
            <person name="Tsai S.-F."/>
            <person name="Wu C.-I."/>
            <person name="Shen C.-K.J."/>
        </authorList>
    </citation>
    <scope>NUCLEOTIDE SEQUENCE</scope>
</reference>
<evidence type="ECO:0000313" key="1">
    <source>
        <dbReference type="EMBL" id="BAE91168.1"/>
    </source>
</evidence>
<sequence length="42" mass="4768">MKPPSSWLQREETKCFLPVARSQLTATFTSRAQVLPLPQPPE</sequence>
<dbReference type="AlphaFoldDB" id="I7GJ71"/>